<protein>
    <recommendedName>
        <fullName evidence="4">CARDB domain-containing protein</fullName>
    </recommendedName>
</protein>
<organism evidence="2 3">
    <name type="scientific">Candidatus Nitrosotalea okcheonensis</name>
    <dbReference type="NCBI Taxonomy" id="1903276"/>
    <lineage>
        <taxon>Archaea</taxon>
        <taxon>Nitrososphaerota</taxon>
        <taxon>Nitrososphaeria</taxon>
        <taxon>Nitrosotaleales</taxon>
        <taxon>Nitrosotaleaceae</taxon>
        <taxon>Nitrosotalea</taxon>
    </lineage>
</organism>
<reference evidence="3" key="1">
    <citation type="submission" date="2017-03" db="EMBL/GenBank/DDBJ databases">
        <authorList>
            <person name="Herbold C."/>
        </authorList>
    </citation>
    <scope>NUCLEOTIDE SEQUENCE [LARGE SCALE GENOMIC DNA]</scope>
</reference>
<gene>
    <name evidence="2" type="ORF">NCS_30253</name>
</gene>
<proteinExistence type="predicted"/>
<accession>A0A2H1FI23</accession>
<evidence type="ECO:0000313" key="2">
    <source>
        <dbReference type="EMBL" id="SMH72413.1"/>
    </source>
</evidence>
<feature type="transmembrane region" description="Helical" evidence="1">
    <location>
        <begin position="163"/>
        <end position="183"/>
    </location>
</feature>
<keyword evidence="3" id="KW-1185">Reference proteome</keyword>
<dbReference type="EMBL" id="LT841358">
    <property type="protein sequence ID" value="SMH72413.1"/>
    <property type="molecule type" value="Genomic_DNA"/>
</dbReference>
<dbReference type="AlphaFoldDB" id="A0A2H1FI23"/>
<dbReference type="Gene3D" id="2.60.40.10">
    <property type="entry name" value="Immunoglobulins"/>
    <property type="match status" value="1"/>
</dbReference>
<dbReference type="RefSeq" id="WP_157928182.1">
    <property type="nucleotide sequence ID" value="NZ_LT841358.1"/>
</dbReference>
<evidence type="ECO:0008006" key="4">
    <source>
        <dbReference type="Google" id="ProtNLM"/>
    </source>
</evidence>
<name>A0A2H1FI23_9ARCH</name>
<sequence length="193" mass="20532">MRLSIKITVTSLLSLLLFSILMPIHSPDQSVFGELPTGSNPIKMEITSSSNIHAIAGQIITVNGTITNLGSSPVGGIAYISIIDVKGKIPIDLEDWSAHKGIAIDSLAPGQSIPMEWHVRLVKDGSYTVVILFSSNDGSTPPTSSVKTFLEVSPKHSLNPGNVLPVVFGVPALLMTILGAINYGRGRKMGVYR</sequence>
<evidence type="ECO:0000313" key="3">
    <source>
        <dbReference type="Proteomes" id="UP000230607"/>
    </source>
</evidence>
<keyword evidence="1" id="KW-0812">Transmembrane</keyword>
<dbReference type="Proteomes" id="UP000230607">
    <property type="component" value="Chromosome 1"/>
</dbReference>
<evidence type="ECO:0000256" key="1">
    <source>
        <dbReference type="SAM" id="Phobius"/>
    </source>
</evidence>
<keyword evidence="1" id="KW-1133">Transmembrane helix</keyword>
<keyword evidence="1" id="KW-0472">Membrane</keyword>
<dbReference type="InterPro" id="IPR013783">
    <property type="entry name" value="Ig-like_fold"/>
</dbReference>